<dbReference type="Pfam" id="PF00382">
    <property type="entry name" value="TFIIB"/>
    <property type="match status" value="2"/>
</dbReference>
<feature type="region of interest" description="Disordered" evidence="12">
    <location>
        <begin position="626"/>
        <end position="820"/>
    </location>
</feature>
<dbReference type="PANTHER" id="PTHR11618">
    <property type="entry name" value="TRANSCRIPTION INITIATION FACTOR IIB-RELATED"/>
    <property type="match status" value="1"/>
</dbReference>
<dbReference type="InterPro" id="IPR013763">
    <property type="entry name" value="Cyclin-like_dom"/>
</dbReference>
<dbReference type="SUPFAM" id="SSF57783">
    <property type="entry name" value="Zinc beta-ribbon"/>
    <property type="match status" value="1"/>
</dbReference>
<feature type="compositionally biased region" description="Polar residues" evidence="12">
    <location>
        <begin position="762"/>
        <end position="773"/>
    </location>
</feature>
<name>A0A454XMW8_PRIPA</name>
<keyword evidence="4" id="KW-0863">Zinc-finger</keyword>
<organism evidence="13 14">
    <name type="scientific">Pristionchus pacificus</name>
    <name type="common">Parasitic nematode worm</name>
    <dbReference type="NCBI Taxonomy" id="54126"/>
    <lineage>
        <taxon>Eukaryota</taxon>
        <taxon>Metazoa</taxon>
        <taxon>Ecdysozoa</taxon>
        <taxon>Nematoda</taxon>
        <taxon>Chromadorea</taxon>
        <taxon>Rhabditida</taxon>
        <taxon>Rhabditina</taxon>
        <taxon>Diplogasteromorpha</taxon>
        <taxon>Diplogasteroidea</taxon>
        <taxon>Neodiplogasteridae</taxon>
        <taxon>Pristionchus</taxon>
    </lineage>
</organism>
<evidence type="ECO:0000313" key="14">
    <source>
        <dbReference type="Proteomes" id="UP000005239"/>
    </source>
</evidence>
<dbReference type="SUPFAM" id="SSF47954">
    <property type="entry name" value="Cyclin-like"/>
    <property type="match status" value="2"/>
</dbReference>
<keyword evidence="9" id="KW-0539">Nucleus</keyword>
<evidence type="ECO:0000256" key="3">
    <source>
        <dbReference type="ARBA" id="ARBA00022723"/>
    </source>
</evidence>
<dbReference type="GO" id="GO:0000126">
    <property type="term" value="C:transcription factor TFIIIB complex"/>
    <property type="evidence" value="ECO:0000318"/>
    <property type="project" value="GO_Central"/>
</dbReference>
<dbReference type="SMART" id="SM00385">
    <property type="entry name" value="CYCLIN"/>
    <property type="match status" value="2"/>
</dbReference>
<feature type="compositionally biased region" description="Basic residues" evidence="12">
    <location>
        <begin position="478"/>
        <end position="487"/>
    </location>
</feature>
<dbReference type="GO" id="GO:0000995">
    <property type="term" value="F:RNA polymerase III general transcription initiation factor activity"/>
    <property type="evidence" value="ECO:0000318"/>
    <property type="project" value="GO_Central"/>
</dbReference>
<evidence type="ECO:0000256" key="4">
    <source>
        <dbReference type="ARBA" id="ARBA00022771"/>
    </source>
</evidence>
<dbReference type="OMA" id="EPPCKVM"/>
<dbReference type="Pfam" id="PF07741">
    <property type="entry name" value="BRF1"/>
    <property type="match status" value="1"/>
</dbReference>
<dbReference type="PROSITE" id="PS51134">
    <property type="entry name" value="ZF_TFIIB"/>
    <property type="match status" value="1"/>
</dbReference>
<evidence type="ECO:0000256" key="8">
    <source>
        <dbReference type="ARBA" id="ARBA00023163"/>
    </source>
</evidence>
<comment type="similarity">
    <text evidence="2">Belongs to the TFIIB family.</text>
</comment>
<evidence type="ECO:0000313" key="13">
    <source>
        <dbReference type="EnsemblMetazoa" id="PPA22622.1"/>
    </source>
</evidence>
<evidence type="ECO:0000256" key="5">
    <source>
        <dbReference type="ARBA" id="ARBA00022833"/>
    </source>
</evidence>
<keyword evidence="14" id="KW-1185">Reference proteome</keyword>
<dbReference type="Pfam" id="PF08271">
    <property type="entry name" value="Zn_Ribbon_TF"/>
    <property type="match status" value="1"/>
</dbReference>
<dbReference type="PRINTS" id="PR00685">
    <property type="entry name" value="TIFACTORIIB"/>
</dbReference>
<dbReference type="GO" id="GO:0006352">
    <property type="term" value="P:DNA-templated transcription initiation"/>
    <property type="evidence" value="ECO:0000318"/>
    <property type="project" value="GO_Central"/>
</dbReference>
<dbReference type="InterPro" id="IPR000812">
    <property type="entry name" value="TFIIB"/>
</dbReference>
<feature type="coiled-coil region" evidence="11">
    <location>
        <begin position="293"/>
        <end position="327"/>
    </location>
</feature>
<feature type="compositionally biased region" description="Basic and acidic residues" evidence="12">
    <location>
        <begin position="466"/>
        <end position="477"/>
    </location>
</feature>
<feature type="region of interest" description="Disordered" evidence="12">
    <location>
        <begin position="553"/>
        <end position="613"/>
    </location>
</feature>
<dbReference type="FunFam" id="1.10.472.10:FF:000121">
    <property type="entry name" value="Transcription factor IIIB"/>
    <property type="match status" value="1"/>
</dbReference>
<keyword evidence="11" id="KW-0175">Coiled coil</keyword>
<accession>A0A8R1YHA6</accession>
<dbReference type="GO" id="GO:0001006">
    <property type="term" value="F:RNA polymerase III type 3 promoter sequence-specific DNA binding"/>
    <property type="evidence" value="ECO:0000318"/>
    <property type="project" value="GO_Central"/>
</dbReference>
<dbReference type="FunFam" id="1.20.5.650:FF:000010">
    <property type="match status" value="1"/>
</dbReference>
<evidence type="ECO:0000256" key="6">
    <source>
        <dbReference type="ARBA" id="ARBA00023015"/>
    </source>
</evidence>
<proteinExistence type="inferred from homology"/>
<dbReference type="GO" id="GO:0005634">
    <property type="term" value="C:nucleus"/>
    <property type="evidence" value="ECO:0000318"/>
    <property type="project" value="GO_Central"/>
</dbReference>
<dbReference type="Proteomes" id="UP000005239">
    <property type="component" value="Unassembled WGS sequence"/>
</dbReference>
<keyword evidence="7" id="KW-0010">Activator</keyword>
<evidence type="ECO:0000256" key="1">
    <source>
        <dbReference type="ARBA" id="ARBA00004123"/>
    </source>
</evidence>
<evidence type="ECO:0000256" key="9">
    <source>
        <dbReference type="ARBA" id="ARBA00023242"/>
    </source>
</evidence>
<keyword evidence="5" id="KW-0862">Zinc</keyword>
<keyword evidence="3" id="KW-0479">Metal-binding</keyword>
<evidence type="ECO:0000256" key="2">
    <source>
        <dbReference type="ARBA" id="ARBA00010857"/>
    </source>
</evidence>
<evidence type="ECO:0000256" key="12">
    <source>
        <dbReference type="SAM" id="MobiDB-lite"/>
    </source>
</evidence>
<dbReference type="CDD" id="cd20553">
    <property type="entry name" value="CYCLIN_TFIIIB90_rpt1"/>
    <property type="match status" value="1"/>
</dbReference>
<evidence type="ECO:0000256" key="11">
    <source>
        <dbReference type="SAM" id="Coils"/>
    </source>
</evidence>
<sequence>MVRVCPHCGCSDIDEDAGRGDATCTGCGTVIEESIVVSDNQFQERAGGSGHTLVGQTISMDRAHIAIQGVPGLATQESREVTFAKGKKLIEEVASQLRINKHCVDTAFNFFKMCVTRNLTRGRMRTHVVAACLYMTCRLENTSHLLLDFSDVTQVNVYDLGRTLNFLSRSLRINLPTTDPCLYILRFAVLLDFGDKQKEVVTLATRLVQRMKRDWIATGRRPTGLCGAALLLAARSYNFNRSVTDVVRVVHVSEAVVRKRLDEFSQTPSSVLTLDQFSNVDLEHSEDPPAYREARRKAIVAREEEEAERMEREIHPIQEEVERALEKKQREKFKKSPYAKMVGGSIEGGEEMGRAEKALITDDILDSVYREANGTFVEDVYRETTMGPSLESLGILRGAIAPPPIISYALPAQDGDNGDLFTEDIDDDEIDSYILTDQEAHVKEKFWMKCNGEHLEEVARRKKIREEEEAKEGEEGKKKKKRNLKKRDHTEAATPAEAIEKIIQEKKLSNKVNYDILKEFSGGDERIEREMEDKKMVIKMEMVKLERESNLFKTPTLPPLRSPPSSITSSTTNNPSIPSLSSTPSNPSLPSIPSMSTKRKRSQFRPVITPSKDMMELSKALDLSPRIGSASVDGNNVKKSRLENSPKKTNGIEKIGEKEGEKRVEEKVIGKGDDPKEGPMMKTVKKEEEKKVFTNRRAKTNHIPAGVIKRDVKSPVKTKEVEKEKKTIENVEKEKEGNDMGEPSRMDVPTESSEQASKDISTEMEGTSTSTIVEQKKGEEEKKDGGEKKEGEEKKGVVRRSRIKPVIPQDLLWRSSRAKK</sequence>
<dbReference type="GO" id="GO:0070897">
    <property type="term" value="P:transcription preinitiation complex assembly"/>
    <property type="evidence" value="ECO:0007669"/>
    <property type="project" value="InterPro"/>
</dbReference>
<feature type="compositionally biased region" description="Basic and acidic residues" evidence="12">
    <location>
        <begin position="708"/>
        <end position="745"/>
    </location>
</feature>
<dbReference type="EnsemblMetazoa" id="PPA22622.1">
    <property type="protein sequence ID" value="PPA22622.1"/>
    <property type="gene ID" value="WBGene00112176"/>
</dbReference>
<dbReference type="InterPro" id="IPR013137">
    <property type="entry name" value="Znf_TFIIB"/>
</dbReference>
<evidence type="ECO:0000256" key="10">
    <source>
        <dbReference type="ARBA" id="ARBA00031009"/>
    </source>
</evidence>
<dbReference type="InterPro" id="IPR036915">
    <property type="entry name" value="Cyclin-like_sf"/>
</dbReference>
<dbReference type="AlphaFoldDB" id="A0A454XMW8"/>
<dbReference type="Gene3D" id="1.10.472.10">
    <property type="entry name" value="Cyclin-like"/>
    <property type="match status" value="2"/>
</dbReference>
<keyword evidence="8" id="KW-0804">Transcription</keyword>
<dbReference type="GO" id="GO:0006383">
    <property type="term" value="P:transcription by RNA polymerase III"/>
    <property type="evidence" value="ECO:0000318"/>
    <property type="project" value="GO_Central"/>
</dbReference>
<dbReference type="FunFam" id="1.10.472.10:FF:000002">
    <property type="entry name" value="Transcription factor IIIB 90 kDa subunit"/>
    <property type="match status" value="1"/>
</dbReference>
<feature type="compositionally biased region" description="Basic and acidic residues" evidence="12">
    <location>
        <begin position="774"/>
        <end position="796"/>
    </location>
</feature>
<comment type="subcellular location">
    <subcellularLocation>
        <location evidence="1">Nucleus</location>
    </subcellularLocation>
</comment>
<protein>
    <recommendedName>
        <fullName evidence="10">B-related factor 1</fullName>
    </recommendedName>
</protein>
<keyword evidence="6" id="KW-0805">Transcription regulation</keyword>
<dbReference type="PANTHER" id="PTHR11618:SF4">
    <property type="entry name" value="TRANSCRIPTION FACTOR IIIB 90 KDA SUBUNIT"/>
    <property type="match status" value="1"/>
</dbReference>
<dbReference type="InterPro" id="IPR013150">
    <property type="entry name" value="TFIIB_cyclin"/>
</dbReference>
<accession>A0A454XMW8</accession>
<dbReference type="InterPro" id="IPR011665">
    <property type="entry name" value="BRF1_TBP-bd_dom"/>
</dbReference>
<dbReference type="Gene3D" id="2.20.25.10">
    <property type="match status" value="1"/>
</dbReference>
<reference evidence="13" key="2">
    <citation type="submission" date="2022-06" db="UniProtKB">
        <authorList>
            <consortium name="EnsemblMetazoa"/>
        </authorList>
    </citation>
    <scope>IDENTIFICATION</scope>
    <source>
        <strain evidence="13">PS312</strain>
    </source>
</reference>
<dbReference type="GO" id="GO:0097550">
    <property type="term" value="C:transcription preinitiation complex"/>
    <property type="evidence" value="ECO:0000318"/>
    <property type="project" value="GO_Central"/>
</dbReference>
<dbReference type="GO" id="GO:0017025">
    <property type="term" value="F:TBP-class protein binding"/>
    <property type="evidence" value="ECO:0007669"/>
    <property type="project" value="InterPro"/>
</dbReference>
<dbReference type="Gene3D" id="1.20.5.650">
    <property type="entry name" value="Single helix bin"/>
    <property type="match status" value="1"/>
</dbReference>
<reference evidence="14" key="1">
    <citation type="journal article" date="2008" name="Nat. Genet.">
        <title>The Pristionchus pacificus genome provides a unique perspective on nematode lifestyle and parasitism.</title>
        <authorList>
            <person name="Dieterich C."/>
            <person name="Clifton S.W."/>
            <person name="Schuster L.N."/>
            <person name="Chinwalla A."/>
            <person name="Delehaunty K."/>
            <person name="Dinkelacker I."/>
            <person name="Fulton L."/>
            <person name="Fulton R."/>
            <person name="Godfrey J."/>
            <person name="Minx P."/>
            <person name="Mitreva M."/>
            <person name="Roeseler W."/>
            <person name="Tian H."/>
            <person name="Witte H."/>
            <person name="Yang S.P."/>
            <person name="Wilson R.K."/>
            <person name="Sommer R.J."/>
        </authorList>
    </citation>
    <scope>NUCLEOTIDE SEQUENCE [LARGE SCALE GENOMIC DNA]</scope>
    <source>
        <strain evidence="14">PS312</strain>
    </source>
</reference>
<dbReference type="GO" id="GO:0008270">
    <property type="term" value="F:zinc ion binding"/>
    <property type="evidence" value="ECO:0007669"/>
    <property type="project" value="UniProtKB-KW"/>
</dbReference>
<feature type="region of interest" description="Disordered" evidence="12">
    <location>
        <begin position="466"/>
        <end position="497"/>
    </location>
</feature>
<gene>
    <name evidence="13" type="primary">WBGene00112176</name>
</gene>
<feature type="compositionally biased region" description="Basic and acidic residues" evidence="12">
    <location>
        <begin position="640"/>
        <end position="692"/>
    </location>
</feature>
<evidence type="ECO:0000256" key="7">
    <source>
        <dbReference type="ARBA" id="ARBA00023159"/>
    </source>
</evidence>
<dbReference type="OrthoDB" id="511529at2759"/>
<feature type="compositionally biased region" description="Low complexity" evidence="12">
    <location>
        <begin position="563"/>
        <end position="594"/>
    </location>
</feature>